<accession>A0ABW6GDL0</accession>
<dbReference type="EMBL" id="JBHYPX010000002">
    <property type="protein sequence ID" value="MFE1350704.1"/>
    <property type="molecule type" value="Genomic_DNA"/>
</dbReference>
<dbReference type="InterPro" id="IPR020845">
    <property type="entry name" value="AMP-binding_CS"/>
</dbReference>
<protein>
    <submittedName>
        <fullName evidence="5">Non-ribosomal peptide synthetase</fullName>
    </submittedName>
</protein>
<dbReference type="Proteomes" id="UP001599542">
    <property type="component" value="Unassembled WGS sequence"/>
</dbReference>
<comment type="caution">
    <text evidence="5">The sequence shown here is derived from an EMBL/GenBank/DDBJ whole genome shotgun (WGS) entry which is preliminary data.</text>
</comment>
<dbReference type="InterPro" id="IPR045851">
    <property type="entry name" value="AMP-bd_C_sf"/>
</dbReference>
<dbReference type="InterPro" id="IPR025110">
    <property type="entry name" value="AMP-bd_C"/>
</dbReference>
<gene>
    <name evidence="5" type="ORF">ACFW6T_01785</name>
</gene>
<dbReference type="SUPFAM" id="SSF47336">
    <property type="entry name" value="ACP-like"/>
    <property type="match status" value="1"/>
</dbReference>
<dbReference type="Pfam" id="PF00501">
    <property type="entry name" value="AMP-binding"/>
    <property type="match status" value="1"/>
</dbReference>
<reference evidence="5 6" key="1">
    <citation type="submission" date="2024-09" db="EMBL/GenBank/DDBJ databases">
        <title>The Natural Products Discovery Center: Release of the First 8490 Sequenced Strains for Exploring Actinobacteria Biosynthetic Diversity.</title>
        <authorList>
            <person name="Kalkreuter E."/>
            <person name="Kautsar S.A."/>
            <person name="Yang D."/>
            <person name="Bader C.D."/>
            <person name="Teijaro C.N."/>
            <person name="Fluegel L."/>
            <person name="Davis C.M."/>
            <person name="Simpson J.R."/>
            <person name="Lauterbach L."/>
            <person name="Steele A.D."/>
            <person name="Gui C."/>
            <person name="Meng S."/>
            <person name="Li G."/>
            <person name="Viehrig K."/>
            <person name="Ye F."/>
            <person name="Su P."/>
            <person name="Kiefer A.F."/>
            <person name="Nichols A."/>
            <person name="Cepeda A.J."/>
            <person name="Yan W."/>
            <person name="Fan B."/>
            <person name="Jiang Y."/>
            <person name="Adhikari A."/>
            <person name="Zheng C.-J."/>
            <person name="Schuster L."/>
            <person name="Cowan T.M."/>
            <person name="Smanski M.J."/>
            <person name="Chevrette M.G."/>
            <person name="De Carvalho L.P.S."/>
            <person name="Shen B."/>
        </authorList>
    </citation>
    <scope>NUCLEOTIDE SEQUENCE [LARGE SCALE GENOMIC DNA]</scope>
    <source>
        <strain evidence="5 6">NPDC058753</strain>
    </source>
</reference>
<feature type="region of interest" description="Disordered" evidence="3">
    <location>
        <begin position="639"/>
        <end position="676"/>
    </location>
</feature>
<evidence type="ECO:0000313" key="6">
    <source>
        <dbReference type="Proteomes" id="UP001599542"/>
    </source>
</evidence>
<feature type="compositionally biased region" description="Basic residues" evidence="3">
    <location>
        <begin position="654"/>
        <end position="668"/>
    </location>
</feature>
<dbReference type="RefSeq" id="WP_380563658.1">
    <property type="nucleotide sequence ID" value="NZ_JBHYPX010000002.1"/>
</dbReference>
<dbReference type="Gene3D" id="3.40.50.12780">
    <property type="entry name" value="N-terminal domain of ligase-like"/>
    <property type="match status" value="1"/>
</dbReference>
<dbReference type="CDD" id="cd05930">
    <property type="entry name" value="A_NRPS"/>
    <property type="match status" value="1"/>
</dbReference>
<evidence type="ECO:0000256" key="2">
    <source>
        <dbReference type="ARBA" id="ARBA00022553"/>
    </source>
</evidence>
<sequence length="676" mass="72139">MRSGTVRQPSGRPIPRIPGPPSPLLRAPAPSWPICGRIAPRARVVFPRAAQGLPRPVLTWRFSVQAVDNILRLACEKFADATAISSTVETVTYSQLLDRSLGVASELREMGVGNGDAVGIVGRRSAAVIAAVIGTWMSGAAVMLVDEALPEVRRETMLGTGPVRAVADCTDAPRIRLSARHAAGPSGVLDDRDHAYVAFTSGSTGTPKAIVGSHAGLSSFLRWQSEEFGVGPQDRFAHLTNPSFDVWFRDALTPLVSGATLCVPDQPHLDAAGALDFLREQRITALHLVPSLGKVWTAAAAGAAPVPSVRHAFFAGEPLDSELVRQWREYFPGCEVVNLYGPTETTLAQHFHRVPADPGPGIQPVGRNRPGSRSFVLDEERRVCGPGVVGEIHIAAEHPAHGYLVDGRIVAPFVGIDVDGERISAYPTGDRGRRAADGELEVLGRADEQVKIAGVRIELQEVRAVVQAHPSVREVFVCAQEDRFTKVLVAVLEGDAGAEPQLRAHLGERLMSAMVPSAFVYLPTLPKLPNGKIDRKALTAVAAEHLRERARRAAGPAGSGAVADRLAALWRSATGGGAGRLADRDVTFFEASGTSLTIVVLHAQVQAEFGVAFPLVRLFEHASFNAQLSFLEQLLNEPGGRRAGSTASTTGAASRRRVLTARRTRRSRGLSTPDLG</sequence>
<evidence type="ECO:0000256" key="1">
    <source>
        <dbReference type="ARBA" id="ARBA00022450"/>
    </source>
</evidence>
<keyword evidence="6" id="KW-1185">Reference proteome</keyword>
<feature type="domain" description="Carrier" evidence="4">
    <location>
        <begin position="557"/>
        <end position="635"/>
    </location>
</feature>
<feature type="region of interest" description="Disordered" evidence="3">
    <location>
        <begin position="1"/>
        <end position="24"/>
    </location>
</feature>
<dbReference type="Pfam" id="PF13193">
    <property type="entry name" value="AMP-binding_C"/>
    <property type="match status" value="1"/>
</dbReference>
<proteinExistence type="predicted"/>
<dbReference type="Gene3D" id="1.10.1200.10">
    <property type="entry name" value="ACP-like"/>
    <property type="match status" value="1"/>
</dbReference>
<organism evidence="5 6">
    <name type="scientific">Kitasatospora phosalacinea</name>
    <dbReference type="NCBI Taxonomy" id="2065"/>
    <lineage>
        <taxon>Bacteria</taxon>
        <taxon>Bacillati</taxon>
        <taxon>Actinomycetota</taxon>
        <taxon>Actinomycetes</taxon>
        <taxon>Kitasatosporales</taxon>
        <taxon>Streptomycetaceae</taxon>
        <taxon>Kitasatospora</taxon>
    </lineage>
</organism>
<dbReference type="PROSITE" id="PS50075">
    <property type="entry name" value="CARRIER"/>
    <property type="match status" value="1"/>
</dbReference>
<dbReference type="Pfam" id="PF00550">
    <property type="entry name" value="PP-binding"/>
    <property type="match status" value="1"/>
</dbReference>
<dbReference type="InterPro" id="IPR042099">
    <property type="entry name" value="ANL_N_sf"/>
</dbReference>
<dbReference type="InterPro" id="IPR036736">
    <property type="entry name" value="ACP-like_sf"/>
</dbReference>
<name>A0ABW6GDL0_9ACTN</name>
<dbReference type="PROSITE" id="PS00455">
    <property type="entry name" value="AMP_BINDING"/>
    <property type="match status" value="1"/>
</dbReference>
<keyword evidence="1" id="KW-0596">Phosphopantetheine</keyword>
<evidence type="ECO:0000256" key="3">
    <source>
        <dbReference type="SAM" id="MobiDB-lite"/>
    </source>
</evidence>
<keyword evidence="2" id="KW-0597">Phosphoprotein</keyword>
<dbReference type="PANTHER" id="PTHR44845">
    <property type="entry name" value="CARRIER DOMAIN-CONTAINING PROTEIN"/>
    <property type="match status" value="1"/>
</dbReference>
<dbReference type="PANTHER" id="PTHR44845:SF4">
    <property type="entry name" value="NONRIBOSOMAL PEPTIDE SYNTHASE INPA"/>
    <property type="match status" value="1"/>
</dbReference>
<dbReference type="SUPFAM" id="SSF56801">
    <property type="entry name" value="Acetyl-CoA synthetase-like"/>
    <property type="match status" value="1"/>
</dbReference>
<dbReference type="InterPro" id="IPR000873">
    <property type="entry name" value="AMP-dep_synth/lig_dom"/>
</dbReference>
<evidence type="ECO:0000259" key="4">
    <source>
        <dbReference type="PROSITE" id="PS50075"/>
    </source>
</evidence>
<feature type="compositionally biased region" description="Low complexity" evidence="3">
    <location>
        <begin position="643"/>
        <end position="653"/>
    </location>
</feature>
<evidence type="ECO:0000313" key="5">
    <source>
        <dbReference type="EMBL" id="MFE1350704.1"/>
    </source>
</evidence>
<dbReference type="Gene3D" id="3.30.300.30">
    <property type="match status" value="1"/>
</dbReference>
<dbReference type="InterPro" id="IPR009081">
    <property type="entry name" value="PP-bd_ACP"/>
</dbReference>